<keyword evidence="1" id="KW-0472">Membrane</keyword>
<feature type="transmembrane region" description="Helical" evidence="1">
    <location>
        <begin position="156"/>
        <end position="173"/>
    </location>
</feature>
<feature type="transmembrane region" description="Helical" evidence="1">
    <location>
        <begin position="87"/>
        <end position="106"/>
    </location>
</feature>
<organism evidence="2">
    <name type="scientific">Proteinivorax tanatarense</name>
    <dbReference type="NCBI Taxonomy" id="1260629"/>
    <lineage>
        <taxon>Bacteria</taxon>
        <taxon>Bacillati</taxon>
        <taxon>Bacillota</taxon>
        <taxon>Clostridia</taxon>
        <taxon>Eubacteriales</taxon>
        <taxon>Proteinivoracaceae</taxon>
        <taxon>Proteinivorax</taxon>
    </lineage>
</organism>
<protein>
    <submittedName>
        <fullName evidence="2">Uncharacterized protein</fullName>
    </submittedName>
</protein>
<sequence length="225" mass="26105">MKRRNIFYVTAFFYLINRMAVSYTKSWNFSGIEQLVTAVNNGTGDLSVFLLTLNLAVGAIFIYFLMSKTSNLFLLSDYIIPRSSKAAFYKFTIFEVGKTVLILSALKLLADLAFSIQSTPMEIKWLVFIFSLYVQTFMKWGLIIVLFNMIRVKKSVIYFSCLTLLIFFQFLAYYSQFMSVLTVVSPNYQKHPILLITSKLLILATILYCIFKNKEYEFYGEVKND</sequence>
<evidence type="ECO:0000256" key="1">
    <source>
        <dbReference type="SAM" id="Phobius"/>
    </source>
</evidence>
<keyword evidence="1" id="KW-0812">Transmembrane</keyword>
<reference evidence="2" key="1">
    <citation type="journal article" date="2013" name="Extremophiles">
        <title>Proteinivorax tanatarense gen. nov., sp. nov., an anaerobic, haloalkaliphilic, proteolytic bacterium isolated from a decaying algal bloom, and proposal of Proteinivoraceae fam. nov.</title>
        <authorList>
            <person name="Kevbrin V."/>
            <person name="Boltyanskaya Y."/>
            <person name="Zhilina T."/>
            <person name="Kolganova T."/>
            <person name="Lavrentjeva E."/>
            <person name="Kuznetsov B."/>
        </authorList>
    </citation>
    <scope>NUCLEOTIDE SEQUENCE</scope>
    <source>
        <strain evidence="2">Z-910T</strain>
    </source>
</reference>
<evidence type="ECO:0000313" key="2">
    <source>
        <dbReference type="EMBL" id="XBX74374.1"/>
    </source>
</evidence>
<accession>A0AAU7VJZ3</accession>
<dbReference type="RefSeq" id="WP_350343128.1">
    <property type="nucleotide sequence ID" value="NZ_CP158367.1"/>
</dbReference>
<dbReference type="AlphaFoldDB" id="A0AAU7VJZ3"/>
<dbReference type="EMBL" id="CP158367">
    <property type="protein sequence ID" value="XBX74374.1"/>
    <property type="molecule type" value="Genomic_DNA"/>
</dbReference>
<feature type="transmembrane region" description="Helical" evidence="1">
    <location>
        <begin position="193"/>
        <end position="211"/>
    </location>
</feature>
<reference evidence="2" key="2">
    <citation type="submission" date="2024-06" db="EMBL/GenBank/DDBJ databases">
        <authorList>
            <person name="Petrova K.O."/>
            <person name="Toshchakov S.V."/>
            <person name="Boltjanskaja Y.V."/>
            <person name="Kevbrin V."/>
        </authorList>
    </citation>
    <scope>NUCLEOTIDE SEQUENCE</scope>
    <source>
        <strain evidence="2">Z-910T</strain>
    </source>
</reference>
<keyword evidence="1" id="KW-1133">Transmembrane helix</keyword>
<feature type="transmembrane region" description="Helical" evidence="1">
    <location>
        <begin position="126"/>
        <end position="149"/>
    </location>
</feature>
<gene>
    <name evidence="2" type="ORF">PRVXT_002408</name>
</gene>
<feature type="transmembrane region" description="Helical" evidence="1">
    <location>
        <begin position="46"/>
        <end position="66"/>
    </location>
</feature>
<proteinExistence type="predicted"/>
<name>A0AAU7VJZ3_9FIRM</name>